<feature type="region of interest" description="Disordered" evidence="1">
    <location>
        <begin position="127"/>
        <end position="148"/>
    </location>
</feature>
<dbReference type="Proteomes" id="UP000024635">
    <property type="component" value="Unassembled WGS sequence"/>
</dbReference>
<evidence type="ECO:0000313" key="4">
    <source>
        <dbReference type="Proteomes" id="UP000024635"/>
    </source>
</evidence>
<reference evidence="4" key="1">
    <citation type="journal article" date="2015" name="Nat. Genet.">
        <title>The genome and transcriptome of the zoonotic hookworm Ancylostoma ceylanicum identify infection-specific gene families.</title>
        <authorList>
            <person name="Schwarz E.M."/>
            <person name="Hu Y."/>
            <person name="Antoshechkin I."/>
            <person name="Miller M.M."/>
            <person name="Sternberg P.W."/>
            <person name="Aroian R.V."/>
        </authorList>
    </citation>
    <scope>NUCLEOTIDE SEQUENCE</scope>
    <source>
        <strain evidence="4">HY135</strain>
    </source>
</reference>
<feature type="chain" id="PRO_5001489253" description="WH1 domain-containing protein" evidence="2">
    <location>
        <begin position="19"/>
        <end position="277"/>
    </location>
</feature>
<evidence type="ECO:0008006" key="5">
    <source>
        <dbReference type="Google" id="ProtNLM"/>
    </source>
</evidence>
<accession>A0A016SB44</accession>
<evidence type="ECO:0000256" key="2">
    <source>
        <dbReference type="SAM" id="SignalP"/>
    </source>
</evidence>
<dbReference type="EMBL" id="JARK01001595">
    <property type="protein sequence ID" value="EYB87611.1"/>
    <property type="molecule type" value="Genomic_DNA"/>
</dbReference>
<name>A0A016SB44_9BILA</name>
<evidence type="ECO:0000256" key="1">
    <source>
        <dbReference type="SAM" id="MobiDB-lite"/>
    </source>
</evidence>
<protein>
    <recommendedName>
        <fullName evidence="5">WH1 domain-containing protein</fullName>
    </recommendedName>
</protein>
<comment type="caution">
    <text evidence="3">The sequence shown here is derived from an EMBL/GenBank/DDBJ whole genome shotgun (WGS) entry which is preliminary data.</text>
</comment>
<gene>
    <name evidence="3" type="primary">Acey_s0259.g479</name>
    <name evidence="3" type="ORF">Y032_0259g479</name>
</gene>
<organism evidence="3 4">
    <name type="scientific">Ancylostoma ceylanicum</name>
    <dbReference type="NCBI Taxonomy" id="53326"/>
    <lineage>
        <taxon>Eukaryota</taxon>
        <taxon>Metazoa</taxon>
        <taxon>Ecdysozoa</taxon>
        <taxon>Nematoda</taxon>
        <taxon>Chromadorea</taxon>
        <taxon>Rhabditida</taxon>
        <taxon>Rhabditina</taxon>
        <taxon>Rhabditomorpha</taxon>
        <taxon>Strongyloidea</taxon>
        <taxon>Ancylostomatidae</taxon>
        <taxon>Ancylostomatinae</taxon>
        <taxon>Ancylostoma</taxon>
    </lineage>
</organism>
<sequence length="277" mass="30755">MTQSVVLVLAFWVQSVSPERAQVVTLSAIADAVVSAGRSDFRSVYTLSFIVFDFVPLSASFTFTCLSKKFVRLSLNKFDKALPAYGFGFSSPNEKDLFCTQLDRIRSYAKSTLTPTFRMTSLEMGSLSIRSPSSTPPRPCLPNMYSDTPRRDYYGPSTPAYSPLPPPSSFEYTSSPYKQQPPLWSNYTRPPFYSQPPPTPPYMNSFEVPYQSDISYDYSLREDRTPRHKYDAPDLSKAMGVEGGGLSVASKSTLRDSVARAGILSGTTNYGVFLIVS</sequence>
<feature type="signal peptide" evidence="2">
    <location>
        <begin position="1"/>
        <end position="18"/>
    </location>
</feature>
<keyword evidence="4" id="KW-1185">Reference proteome</keyword>
<proteinExistence type="predicted"/>
<evidence type="ECO:0000313" key="3">
    <source>
        <dbReference type="EMBL" id="EYB87611.1"/>
    </source>
</evidence>
<dbReference type="OrthoDB" id="5796225at2759"/>
<keyword evidence="2" id="KW-0732">Signal</keyword>
<dbReference type="AlphaFoldDB" id="A0A016SB44"/>